<gene>
    <name evidence="3" type="ORF">AVEN_214561_1</name>
    <name evidence="2" type="ORF">AVEN_225648_1</name>
</gene>
<sequence length="76" mass="8730">MDVLYPEESLKAYFRLLDPAGEGFISWEQLKSAMHTMGVKDVDLPIVKSGPVTEQVFVQMCQKHFERIITIKSEKD</sequence>
<proteinExistence type="predicted"/>
<evidence type="ECO:0000259" key="1">
    <source>
        <dbReference type="PROSITE" id="PS50222"/>
    </source>
</evidence>
<dbReference type="AlphaFoldDB" id="A0A4Y2BZA6"/>
<keyword evidence="4" id="KW-1185">Reference proteome</keyword>
<accession>A0A4Y2BZA6</accession>
<evidence type="ECO:0000313" key="2">
    <source>
        <dbReference type="EMBL" id="GBL96454.1"/>
    </source>
</evidence>
<dbReference type="Gene3D" id="1.10.238.10">
    <property type="entry name" value="EF-hand"/>
    <property type="match status" value="1"/>
</dbReference>
<evidence type="ECO:0000313" key="4">
    <source>
        <dbReference type="Proteomes" id="UP000499080"/>
    </source>
</evidence>
<reference evidence="2 4" key="1">
    <citation type="journal article" date="2019" name="Sci. Rep.">
        <title>Orb-weaving spider Araneus ventricosus genome elucidates the spidroin gene catalogue.</title>
        <authorList>
            <person name="Kono N."/>
            <person name="Nakamura H."/>
            <person name="Ohtoshi R."/>
            <person name="Moran D.A.P."/>
            <person name="Shinohara A."/>
            <person name="Yoshida Y."/>
            <person name="Fujiwara M."/>
            <person name="Mori M."/>
            <person name="Tomita M."/>
            <person name="Arakawa K."/>
        </authorList>
    </citation>
    <scope>NUCLEOTIDE SEQUENCE [LARGE SCALE GENOMIC DNA]</scope>
</reference>
<dbReference type="OrthoDB" id="6413895at2759"/>
<evidence type="ECO:0000313" key="3">
    <source>
        <dbReference type="EMBL" id="GBL96529.1"/>
    </source>
</evidence>
<dbReference type="EMBL" id="BGPR01084714">
    <property type="protein sequence ID" value="GBL96529.1"/>
    <property type="molecule type" value="Genomic_DNA"/>
</dbReference>
<dbReference type="InterPro" id="IPR056587">
    <property type="entry name" value="EF_EFCAB10_C"/>
</dbReference>
<dbReference type="EMBL" id="BGPR01084698">
    <property type="protein sequence ID" value="GBL96454.1"/>
    <property type="molecule type" value="Genomic_DNA"/>
</dbReference>
<dbReference type="Proteomes" id="UP000499080">
    <property type="component" value="Unassembled WGS sequence"/>
</dbReference>
<dbReference type="InterPro" id="IPR002048">
    <property type="entry name" value="EF_hand_dom"/>
</dbReference>
<dbReference type="PROSITE" id="PS50222">
    <property type="entry name" value="EF_HAND_2"/>
    <property type="match status" value="1"/>
</dbReference>
<organism evidence="2 4">
    <name type="scientific">Araneus ventricosus</name>
    <name type="common">Orbweaver spider</name>
    <name type="synonym">Epeira ventricosa</name>
    <dbReference type="NCBI Taxonomy" id="182803"/>
    <lineage>
        <taxon>Eukaryota</taxon>
        <taxon>Metazoa</taxon>
        <taxon>Ecdysozoa</taxon>
        <taxon>Arthropoda</taxon>
        <taxon>Chelicerata</taxon>
        <taxon>Arachnida</taxon>
        <taxon>Araneae</taxon>
        <taxon>Araneomorphae</taxon>
        <taxon>Entelegynae</taxon>
        <taxon>Araneoidea</taxon>
        <taxon>Araneidae</taxon>
        <taxon>Araneus</taxon>
    </lineage>
</organism>
<dbReference type="SUPFAM" id="SSF47473">
    <property type="entry name" value="EF-hand"/>
    <property type="match status" value="1"/>
</dbReference>
<comment type="caution">
    <text evidence="2">The sequence shown here is derived from an EMBL/GenBank/DDBJ whole genome shotgun (WGS) entry which is preliminary data.</text>
</comment>
<dbReference type="Pfam" id="PF24548">
    <property type="entry name" value="EF_EFCAB10_C"/>
    <property type="match status" value="1"/>
</dbReference>
<name>A0A4Y2BZA6_ARAVE</name>
<dbReference type="GO" id="GO:0005509">
    <property type="term" value="F:calcium ion binding"/>
    <property type="evidence" value="ECO:0007669"/>
    <property type="project" value="InterPro"/>
</dbReference>
<dbReference type="InterPro" id="IPR011992">
    <property type="entry name" value="EF-hand-dom_pair"/>
</dbReference>
<protein>
    <recommendedName>
        <fullName evidence="1">EF-hand domain-containing protein</fullName>
    </recommendedName>
</protein>
<feature type="domain" description="EF-hand" evidence="1">
    <location>
        <begin position="5"/>
        <end position="40"/>
    </location>
</feature>